<accession>A0A1M4W9T0</accession>
<dbReference type="RefSeq" id="WP_072999533.1">
    <property type="nucleotide sequence ID" value="NZ_FQUM01000002.1"/>
</dbReference>
<name>A0A1M4W9T0_9BACT</name>
<dbReference type="AlphaFoldDB" id="A0A1M4W9T0"/>
<reference evidence="2 3" key="1">
    <citation type="submission" date="2016-11" db="EMBL/GenBank/DDBJ databases">
        <authorList>
            <person name="Jaros S."/>
            <person name="Januszkiewicz K."/>
            <person name="Wedrychowicz H."/>
        </authorList>
    </citation>
    <scope>NUCLEOTIDE SEQUENCE [LARGE SCALE GENOMIC DNA]</scope>
    <source>
        <strain evidence="2 3">DSM 26910</strain>
    </source>
</reference>
<dbReference type="OrthoDB" id="978645at2"/>
<gene>
    <name evidence="2" type="ORF">SAMN05444274_102376</name>
</gene>
<protein>
    <recommendedName>
        <fullName evidence="4">Outer membrane protein beta-barrel domain-containing protein</fullName>
    </recommendedName>
</protein>
<organism evidence="2 3">
    <name type="scientific">Mariniphaga anaerophila</name>
    <dbReference type="NCBI Taxonomy" id="1484053"/>
    <lineage>
        <taxon>Bacteria</taxon>
        <taxon>Pseudomonadati</taxon>
        <taxon>Bacteroidota</taxon>
        <taxon>Bacteroidia</taxon>
        <taxon>Marinilabiliales</taxon>
        <taxon>Prolixibacteraceae</taxon>
        <taxon>Mariniphaga</taxon>
    </lineage>
</organism>
<evidence type="ECO:0000313" key="3">
    <source>
        <dbReference type="Proteomes" id="UP000184164"/>
    </source>
</evidence>
<keyword evidence="3" id="KW-1185">Reference proteome</keyword>
<evidence type="ECO:0000256" key="1">
    <source>
        <dbReference type="SAM" id="SignalP"/>
    </source>
</evidence>
<sequence length="159" mass="17815">MRKLLFVATLFLFATFAANAQDYNTGIGFRGGLSNGLTVKHFIGSNKAIEGLLSTRWHGFHVTGLYEIHAQAFNTPRLNWYYGFGGHVGFWGDNYKNHPWFDDNGSSHTVVGIDGIIGIEYNIEAIPFNIGLDWKPGFNLIGYTGFWGDELALSVRFIF</sequence>
<keyword evidence="1" id="KW-0732">Signal</keyword>
<feature type="signal peptide" evidence="1">
    <location>
        <begin position="1"/>
        <end position="20"/>
    </location>
</feature>
<proteinExistence type="predicted"/>
<dbReference type="STRING" id="1484053.SAMN05444274_102376"/>
<dbReference type="Proteomes" id="UP000184164">
    <property type="component" value="Unassembled WGS sequence"/>
</dbReference>
<dbReference type="EMBL" id="FQUM01000002">
    <property type="protein sequence ID" value="SHE78021.1"/>
    <property type="molecule type" value="Genomic_DNA"/>
</dbReference>
<evidence type="ECO:0008006" key="4">
    <source>
        <dbReference type="Google" id="ProtNLM"/>
    </source>
</evidence>
<feature type="chain" id="PRO_5012183366" description="Outer membrane protein beta-barrel domain-containing protein" evidence="1">
    <location>
        <begin position="21"/>
        <end position="159"/>
    </location>
</feature>
<evidence type="ECO:0000313" key="2">
    <source>
        <dbReference type="EMBL" id="SHE78021.1"/>
    </source>
</evidence>